<reference evidence="1 2" key="1">
    <citation type="journal article" date="2021" name="Hortic Res">
        <title>Chromosome-scale assembly of the Dendrobium chrysotoxum genome enhances the understanding of orchid evolution.</title>
        <authorList>
            <person name="Zhang Y."/>
            <person name="Zhang G.Q."/>
            <person name="Zhang D."/>
            <person name="Liu X.D."/>
            <person name="Xu X.Y."/>
            <person name="Sun W.H."/>
            <person name="Yu X."/>
            <person name="Zhu X."/>
            <person name="Wang Z.W."/>
            <person name="Zhao X."/>
            <person name="Zhong W.Y."/>
            <person name="Chen H."/>
            <person name="Yin W.L."/>
            <person name="Huang T."/>
            <person name="Niu S.C."/>
            <person name="Liu Z.J."/>
        </authorList>
    </citation>
    <scope>NUCLEOTIDE SEQUENCE [LARGE SCALE GENOMIC DNA]</scope>
    <source>
        <strain evidence="1">Lindl</strain>
    </source>
</reference>
<organism evidence="1 2">
    <name type="scientific">Dendrobium chrysotoxum</name>
    <name type="common">Orchid</name>
    <dbReference type="NCBI Taxonomy" id="161865"/>
    <lineage>
        <taxon>Eukaryota</taxon>
        <taxon>Viridiplantae</taxon>
        <taxon>Streptophyta</taxon>
        <taxon>Embryophyta</taxon>
        <taxon>Tracheophyta</taxon>
        <taxon>Spermatophyta</taxon>
        <taxon>Magnoliopsida</taxon>
        <taxon>Liliopsida</taxon>
        <taxon>Asparagales</taxon>
        <taxon>Orchidaceae</taxon>
        <taxon>Epidendroideae</taxon>
        <taxon>Malaxideae</taxon>
        <taxon>Dendrobiinae</taxon>
        <taxon>Dendrobium</taxon>
    </lineage>
</organism>
<dbReference type="Proteomes" id="UP000775213">
    <property type="component" value="Unassembled WGS sequence"/>
</dbReference>
<dbReference type="EMBL" id="JAGFBR010000009">
    <property type="protein sequence ID" value="KAH0462091.1"/>
    <property type="molecule type" value="Genomic_DNA"/>
</dbReference>
<comment type="caution">
    <text evidence="1">The sequence shown here is derived from an EMBL/GenBank/DDBJ whole genome shotgun (WGS) entry which is preliminary data.</text>
</comment>
<proteinExistence type="predicted"/>
<keyword evidence="2" id="KW-1185">Reference proteome</keyword>
<sequence length="117" mass="13949">MLRHVRAYILFIIGCLLLLDTSGFEIHLQYLQLLTRLIWPWEQIHVRRPTLHVPYLKLLQGCNVGGRWDKEWVREMHVGNIKIYNNELDSILQSQVLWNPYGVTTQPDQNKSYHIEL</sequence>
<name>A0AAV7GZ65_DENCH</name>
<evidence type="ECO:0000313" key="2">
    <source>
        <dbReference type="Proteomes" id="UP000775213"/>
    </source>
</evidence>
<dbReference type="AlphaFoldDB" id="A0AAV7GZ65"/>
<accession>A0AAV7GZ65</accession>
<gene>
    <name evidence="1" type="ORF">IEQ34_009666</name>
</gene>
<evidence type="ECO:0000313" key="1">
    <source>
        <dbReference type="EMBL" id="KAH0462091.1"/>
    </source>
</evidence>
<protein>
    <submittedName>
        <fullName evidence="1">Uncharacterized protein</fullName>
    </submittedName>
</protein>